<keyword evidence="4" id="KW-1185">Reference proteome</keyword>
<keyword evidence="2" id="KW-0812">Transmembrane</keyword>
<comment type="caution">
    <text evidence="3">The sequence shown here is derived from an EMBL/GenBank/DDBJ whole genome shotgun (WGS) entry which is preliminary data.</text>
</comment>
<reference evidence="3 4" key="1">
    <citation type="journal article" date="2023" name="G3 (Bethesda)">
        <title>A chromosome-length genome assembly and annotation of blackberry (Rubus argutus, cv. 'Hillquist').</title>
        <authorList>
            <person name="Bruna T."/>
            <person name="Aryal R."/>
            <person name="Dudchenko O."/>
            <person name="Sargent D.J."/>
            <person name="Mead D."/>
            <person name="Buti M."/>
            <person name="Cavallini A."/>
            <person name="Hytonen T."/>
            <person name="Andres J."/>
            <person name="Pham M."/>
            <person name="Weisz D."/>
            <person name="Mascagni F."/>
            <person name="Usai G."/>
            <person name="Natali L."/>
            <person name="Bassil N."/>
            <person name="Fernandez G.E."/>
            <person name="Lomsadze A."/>
            <person name="Armour M."/>
            <person name="Olukolu B."/>
            <person name="Poorten T."/>
            <person name="Britton C."/>
            <person name="Davik J."/>
            <person name="Ashrafi H."/>
            <person name="Aiden E.L."/>
            <person name="Borodovsky M."/>
            <person name="Worthington M."/>
        </authorList>
    </citation>
    <scope>NUCLEOTIDE SEQUENCE [LARGE SCALE GENOMIC DNA]</scope>
    <source>
        <strain evidence="3">PI 553951</strain>
    </source>
</reference>
<evidence type="ECO:0000256" key="1">
    <source>
        <dbReference type="SAM" id="MobiDB-lite"/>
    </source>
</evidence>
<feature type="transmembrane region" description="Helical" evidence="2">
    <location>
        <begin position="924"/>
        <end position="942"/>
    </location>
</feature>
<sequence>MAVFNKGFLSKFLQLYLYAFVVGYRQILAESAVLIRFDRAPPARSRYSYAVFQYSVLTLDGSNACKERMCFIHCQLDGQPLSSCPAKALVFRNLTVNSEHEFLLSVTTSDGRRNSSAYSWFIDTIPPTATIFSEQNYTSAEKIAIDITFSKACTGKGGFRCVNSSNCDVVIYGPAHVHASSLRMFEPSIRYSLDVILYFTSMTGRVVIRMADNFCTDQAGNSFTRTNGSTIIIHFDRRPVPADLWTSVPAYELVMNGVPRTVFASNKMEDLKIILGFSIPIVNTTEQVLNALIVNSGNLVPIHRRNQGYRQFSFQIRNISRTEIIVIELQAGSLIGRTGTPVSPVPSITFLYDSMETGVGLSTSSPNVTKDHSINVVVEFTKPVFGFEASMVNVVGGRITRFRELSRALYSLNVLAITEHMVSIAVPEGKVYDISGNLNMASNQLEVKHYSTPAISMALQSFVSAGILATSLAAAILSISSAHLGVVGSVASERINVIASDSSMNIHGLVGHLQVFVLSDWLSVNQPIEYFETTKGLRWLIPRQKLPWKKDSGSVWHDHVYLAEENLQRKSSASSVGGSSHKGASIQNESYLANSSYMCLEVPVLIKMGWLLGQRSMHMTAYGLPLRSNEYFMHFLRGEPLSASNVIKGMENHRGWEDLQMNLFWLGTGGGSLVIIHLLMVLFLRWRTGTPAHSILSVPRFELFLLILVLPCISQSSTFVIKGGTTGGIITGALLLAIPAALIISVCLFQLIAIFSGSYFQYKEVKHVARKEPWYTTLCYVFTGRPSSGKWFYKEGIPSSFLPRFGILFESLKGPPLFVFVDQNEPNSISKWTGSGNSGIGRMQPVSLDGSTEGIKIPISKRLLGCARSSYIIVDLSRRVCLGIICGAYSSRKSNQSLFALIITLVQFIYLFTLKPYINRGVHVVESISLLCEVGIFAIFVSIDGSNPVKARSVGFLMLALLFLTFITQIINEWYALMKFLLRFSQPQKNSFNLSLKFAAKGLILPFLPKKRWPRVIPASSHLKTGLAPVLPPGQDEKSVRDIRAGATTISAMTATVVPVLSPGSPGPNVLQMTGSSTVGTTHSTQRAVEAKQLKGLKLEPKSDLKKLRELARASFSGDTNFEQASTSYGPMLQSLSGQSSLPTPQVPTSRIEH</sequence>
<feature type="transmembrane region" description="Helical" evidence="2">
    <location>
        <begin position="663"/>
        <end position="683"/>
    </location>
</feature>
<protein>
    <recommendedName>
        <fullName evidence="5">Bacterial Ig-like domain-containing protein</fullName>
    </recommendedName>
</protein>
<keyword evidence="2" id="KW-0472">Membrane</keyword>
<feature type="transmembrane region" description="Helical" evidence="2">
    <location>
        <begin position="733"/>
        <end position="760"/>
    </location>
</feature>
<feature type="transmembrane region" description="Helical" evidence="2">
    <location>
        <begin position="954"/>
        <end position="971"/>
    </location>
</feature>
<feature type="transmembrane region" description="Helical" evidence="2">
    <location>
        <begin position="898"/>
        <end position="918"/>
    </location>
</feature>
<accession>A0AAW1WQC3</accession>
<dbReference type="AlphaFoldDB" id="A0AAW1WQC3"/>
<name>A0AAW1WQC3_RUBAR</name>
<evidence type="ECO:0000313" key="4">
    <source>
        <dbReference type="Proteomes" id="UP001457282"/>
    </source>
</evidence>
<evidence type="ECO:0008006" key="5">
    <source>
        <dbReference type="Google" id="ProtNLM"/>
    </source>
</evidence>
<dbReference type="PANTHER" id="PTHR34677">
    <property type="match status" value="1"/>
</dbReference>
<dbReference type="EMBL" id="JBEDUW010000006">
    <property type="protein sequence ID" value="KAK9925515.1"/>
    <property type="molecule type" value="Genomic_DNA"/>
</dbReference>
<feature type="transmembrane region" description="Helical" evidence="2">
    <location>
        <begin position="703"/>
        <end position="721"/>
    </location>
</feature>
<feature type="region of interest" description="Disordered" evidence="1">
    <location>
        <begin position="1120"/>
        <end position="1154"/>
    </location>
</feature>
<keyword evidence="2" id="KW-1133">Transmembrane helix</keyword>
<evidence type="ECO:0000256" key="2">
    <source>
        <dbReference type="SAM" id="Phobius"/>
    </source>
</evidence>
<evidence type="ECO:0000313" key="3">
    <source>
        <dbReference type="EMBL" id="KAK9925515.1"/>
    </source>
</evidence>
<gene>
    <name evidence="3" type="ORF">M0R45_033837</name>
</gene>
<proteinExistence type="predicted"/>
<organism evidence="3 4">
    <name type="scientific">Rubus argutus</name>
    <name type="common">Southern blackberry</name>
    <dbReference type="NCBI Taxonomy" id="59490"/>
    <lineage>
        <taxon>Eukaryota</taxon>
        <taxon>Viridiplantae</taxon>
        <taxon>Streptophyta</taxon>
        <taxon>Embryophyta</taxon>
        <taxon>Tracheophyta</taxon>
        <taxon>Spermatophyta</taxon>
        <taxon>Magnoliopsida</taxon>
        <taxon>eudicotyledons</taxon>
        <taxon>Gunneridae</taxon>
        <taxon>Pentapetalae</taxon>
        <taxon>rosids</taxon>
        <taxon>fabids</taxon>
        <taxon>Rosales</taxon>
        <taxon>Rosaceae</taxon>
        <taxon>Rosoideae</taxon>
        <taxon>Rosoideae incertae sedis</taxon>
        <taxon>Rubus</taxon>
    </lineage>
</organism>
<dbReference type="PANTHER" id="PTHR34677:SF3">
    <property type="entry name" value="BACTERIAL IG-LIKE DOMAIN-CONTAINING PROTEIN"/>
    <property type="match status" value="1"/>
</dbReference>
<dbReference type="Proteomes" id="UP001457282">
    <property type="component" value="Unassembled WGS sequence"/>
</dbReference>